<keyword evidence="2" id="KW-1185">Reference proteome</keyword>
<dbReference type="WBParaSite" id="nRc.2.0.1.t43683-RA">
    <property type="protein sequence ID" value="nRc.2.0.1.t43683-RA"/>
    <property type="gene ID" value="nRc.2.0.1.g43683"/>
</dbReference>
<sequence>MLLIQVTGPDLEFCDGHCCSRNTAMQGRAFGGREATTHNPCFFEKDIALHEIKFLDETGPMELPDNGLEKSSTSIRGSCDL</sequence>
<evidence type="ECO:0000313" key="3">
    <source>
        <dbReference type="WBParaSite" id="nRc.2.0.1.t43683-RA"/>
    </source>
</evidence>
<name>A0A915L1Q0_ROMCU</name>
<organism evidence="2 3">
    <name type="scientific">Romanomermis culicivorax</name>
    <name type="common">Nematode worm</name>
    <dbReference type="NCBI Taxonomy" id="13658"/>
    <lineage>
        <taxon>Eukaryota</taxon>
        <taxon>Metazoa</taxon>
        <taxon>Ecdysozoa</taxon>
        <taxon>Nematoda</taxon>
        <taxon>Enoplea</taxon>
        <taxon>Dorylaimia</taxon>
        <taxon>Mermithida</taxon>
        <taxon>Mermithoidea</taxon>
        <taxon>Mermithidae</taxon>
        <taxon>Romanomermis</taxon>
    </lineage>
</organism>
<evidence type="ECO:0000256" key="1">
    <source>
        <dbReference type="SAM" id="MobiDB-lite"/>
    </source>
</evidence>
<dbReference type="Proteomes" id="UP000887565">
    <property type="component" value="Unplaced"/>
</dbReference>
<dbReference type="AlphaFoldDB" id="A0A915L1Q0"/>
<accession>A0A915L1Q0</accession>
<proteinExistence type="predicted"/>
<reference evidence="3" key="1">
    <citation type="submission" date="2022-11" db="UniProtKB">
        <authorList>
            <consortium name="WormBaseParasite"/>
        </authorList>
    </citation>
    <scope>IDENTIFICATION</scope>
</reference>
<evidence type="ECO:0000313" key="2">
    <source>
        <dbReference type="Proteomes" id="UP000887565"/>
    </source>
</evidence>
<feature type="compositionally biased region" description="Polar residues" evidence="1">
    <location>
        <begin position="69"/>
        <end position="81"/>
    </location>
</feature>
<feature type="region of interest" description="Disordered" evidence="1">
    <location>
        <begin position="60"/>
        <end position="81"/>
    </location>
</feature>
<protein>
    <submittedName>
        <fullName evidence="3">Uncharacterized protein</fullName>
    </submittedName>
</protein>